<reference evidence="6 7" key="1">
    <citation type="journal article" date="2024" name="Nat. Commun.">
        <title>Phylogenomics reveals the evolutionary origins of lichenization in chlorophyte algae.</title>
        <authorList>
            <person name="Puginier C."/>
            <person name="Libourel C."/>
            <person name="Otte J."/>
            <person name="Skaloud P."/>
            <person name="Haon M."/>
            <person name="Grisel S."/>
            <person name="Petersen M."/>
            <person name="Berrin J.G."/>
            <person name="Delaux P.M."/>
            <person name="Dal Grande F."/>
            <person name="Keller J."/>
        </authorList>
    </citation>
    <scope>NUCLEOTIDE SEQUENCE [LARGE SCALE GENOMIC DNA]</scope>
    <source>
        <strain evidence="6 7">SAG 2523</strain>
    </source>
</reference>
<evidence type="ECO:0000259" key="5">
    <source>
        <dbReference type="PROSITE" id="PS51292"/>
    </source>
</evidence>
<sequence>MDQSSALDQQLARNAALERSKMPMIGPKGRRQSDIQATASAASFSAQDPLSEDAPICWICLDCSRPGNPLATACKCPRVAHAGCLARWCLQSAGTRKETHCEFCDGRLPDWKSALTPRCGANAPAVMNVNFDGRTYSFEVKPGPDGYRQFTEAIRRAFSLPEDSELNITFTCDEPTTGVDRTPPPPPPPAAPICIAQPGPTPGSLLTLQGAGAYDAAVHCASVSAARRMEQQRHTSAPGDASYPVFQATDANDARNPTSGGASSSNELVQGGRRAPRKQFRIVLERRFRQICGILTLSGTRRSQAQPRR</sequence>
<feature type="compositionally biased region" description="Polar residues" evidence="4">
    <location>
        <begin position="255"/>
        <end position="268"/>
    </location>
</feature>
<organism evidence="6 7">
    <name type="scientific">Apatococcus fuscideae</name>
    <dbReference type="NCBI Taxonomy" id="2026836"/>
    <lineage>
        <taxon>Eukaryota</taxon>
        <taxon>Viridiplantae</taxon>
        <taxon>Chlorophyta</taxon>
        <taxon>core chlorophytes</taxon>
        <taxon>Trebouxiophyceae</taxon>
        <taxon>Chlorellales</taxon>
        <taxon>Chlorellaceae</taxon>
        <taxon>Apatococcus</taxon>
    </lineage>
</organism>
<feature type="region of interest" description="Disordered" evidence="4">
    <location>
        <begin position="17"/>
        <end position="40"/>
    </location>
</feature>
<proteinExistence type="predicted"/>
<evidence type="ECO:0000313" key="6">
    <source>
        <dbReference type="EMBL" id="KAK9865505.1"/>
    </source>
</evidence>
<evidence type="ECO:0000313" key="7">
    <source>
        <dbReference type="Proteomes" id="UP001485043"/>
    </source>
</evidence>
<evidence type="ECO:0000256" key="4">
    <source>
        <dbReference type="SAM" id="MobiDB-lite"/>
    </source>
</evidence>
<feature type="domain" description="RING-CH-type" evidence="5">
    <location>
        <begin position="49"/>
        <end position="111"/>
    </location>
</feature>
<keyword evidence="3" id="KW-0862">Zinc</keyword>
<dbReference type="Pfam" id="PF12906">
    <property type="entry name" value="RINGv"/>
    <property type="match status" value="1"/>
</dbReference>
<evidence type="ECO:0000256" key="2">
    <source>
        <dbReference type="ARBA" id="ARBA00022771"/>
    </source>
</evidence>
<dbReference type="Gene3D" id="3.30.40.10">
    <property type="entry name" value="Zinc/RING finger domain, C3HC4 (zinc finger)"/>
    <property type="match status" value="1"/>
</dbReference>
<gene>
    <name evidence="6" type="ORF">WJX84_000596</name>
</gene>
<keyword evidence="7" id="KW-1185">Reference proteome</keyword>
<dbReference type="InterPro" id="IPR011016">
    <property type="entry name" value="Znf_RING-CH"/>
</dbReference>
<dbReference type="AlphaFoldDB" id="A0AAW1T9T4"/>
<evidence type="ECO:0000256" key="3">
    <source>
        <dbReference type="ARBA" id="ARBA00022833"/>
    </source>
</evidence>
<name>A0AAW1T9T4_9CHLO</name>
<comment type="caution">
    <text evidence="6">The sequence shown here is derived from an EMBL/GenBank/DDBJ whole genome shotgun (WGS) entry which is preliminary data.</text>
</comment>
<dbReference type="SUPFAM" id="SSF57850">
    <property type="entry name" value="RING/U-box"/>
    <property type="match status" value="1"/>
</dbReference>
<dbReference type="InterPro" id="IPR013083">
    <property type="entry name" value="Znf_RING/FYVE/PHD"/>
</dbReference>
<keyword evidence="1" id="KW-0479">Metal-binding</keyword>
<protein>
    <recommendedName>
        <fullName evidence="5">RING-CH-type domain-containing protein</fullName>
    </recommendedName>
</protein>
<dbReference type="PROSITE" id="PS51292">
    <property type="entry name" value="ZF_RING_CH"/>
    <property type="match status" value="1"/>
</dbReference>
<dbReference type="GO" id="GO:0008270">
    <property type="term" value="F:zinc ion binding"/>
    <property type="evidence" value="ECO:0007669"/>
    <property type="project" value="UniProtKB-KW"/>
</dbReference>
<feature type="region of interest" description="Disordered" evidence="4">
    <location>
        <begin position="250"/>
        <end position="275"/>
    </location>
</feature>
<evidence type="ECO:0000256" key="1">
    <source>
        <dbReference type="ARBA" id="ARBA00022723"/>
    </source>
</evidence>
<dbReference type="EMBL" id="JALJOV010000242">
    <property type="protein sequence ID" value="KAK9865505.1"/>
    <property type="molecule type" value="Genomic_DNA"/>
</dbReference>
<dbReference type="Proteomes" id="UP001485043">
    <property type="component" value="Unassembled WGS sequence"/>
</dbReference>
<dbReference type="SMART" id="SM00744">
    <property type="entry name" value="RINGv"/>
    <property type="match status" value="1"/>
</dbReference>
<keyword evidence="2" id="KW-0863">Zinc-finger</keyword>
<accession>A0AAW1T9T4</accession>